<evidence type="ECO:0000256" key="2">
    <source>
        <dbReference type="ARBA" id="ARBA00022801"/>
    </source>
</evidence>
<dbReference type="Gene3D" id="3.90.245.10">
    <property type="entry name" value="Ribonucleoside hydrolase-like"/>
    <property type="match status" value="1"/>
</dbReference>
<dbReference type="InterPro" id="IPR036452">
    <property type="entry name" value="Ribo_hydro-like"/>
</dbReference>
<dbReference type="GO" id="GO:0006152">
    <property type="term" value="P:purine nucleoside catabolic process"/>
    <property type="evidence" value="ECO:0007669"/>
    <property type="project" value="TreeGrafter"/>
</dbReference>
<dbReference type="GO" id="GO:0005829">
    <property type="term" value="C:cytosol"/>
    <property type="evidence" value="ECO:0007669"/>
    <property type="project" value="TreeGrafter"/>
</dbReference>
<dbReference type="PANTHER" id="PTHR12304">
    <property type="entry name" value="INOSINE-URIDINE PREFERRING NUCLEOSIDE HYDROLASE"/>
    <property type="match status" value="1"/>
</dbReference>
<keyword evidence="4" id="KW-0812">Transmembrane</keyword>
<dbReference type="InterPro" id="IPR023186">
    <property type="entry name" value="IUNH"/>
</dbReference>
<comment type="similarity">
    <text evidence="1">Belongs to the IUNH family.</text>
</comment>
<dbReference type="AlphaFoldDB" id="B6DTJ5"/>
<name>B6DTJ5_BODSA</name>
<accession>B6DTJ5</accession>
<keyword evidence="4" id="KW-0472">Membrane</keyword>
<evidence type="ECO:0000256" key="4">
    <source>
        <dbReference type="SAM" id="Phobius"/>
    </source>
</evidence>
<evidence type="ECO:0000259" key="5">
    <source>
        <dbReference type="Pfam" id="PF01156"/>
    </source>
</evidence>
<sequence>MPQVTAAEVYEKSKVKVLEWRQKWYDLEQPTKEKILKIAAVVCFILALFCIIGHVATNNKKATISRTNVVLFMEVNPEDLMALRYVLKRSDLRVMAIVLAMNAWSQNLWTQQQTIASLLSLMSSEGSVGAAQIPVYYGTHLATRNQDFDQVLDLQTGKPSTAVSCSYRRIWPPTFEAQTEMLYGVDNQLSLLFNGYSTTLSYFDAPLATLLASRSDHSVAALCLSSLTDIVAFWQNHSELRSKWSQFIASGGSFGIKASGGDVQQVYSPNKVAEYNFFFDPRAANTVLATIASSVPVVVVTYDAAVDASYTAALYQTLVTGVAATVQTANTSKGFVAAALKQKRDAVFALGNLQSADLQLRKTLLP</sequence>
<dbReference type="InterPro" id="IPR001910">
    <property type="entry name" value="Inosine/uridine_hydrolase_dom"/>
</dbReference>
<organism evidence="6">
    <name type="scientific">Bodo saltans</name>
    <name type="common">Flagellated protozoan</name>
    <dbReference type="NCBI Taxonomy" id="75058"/>
    <lineage>
        <taxon>Eukaryota</taxon>
        <taxon>Discoba</taxon>
        <taxon>Euglenozoa</taxon>
        <taxon>Kinetoplastea</taxon>
        <taxon>Metakinetoplastina</taxon>
        <taxon>Eubodonida</taxon>
        <taxon>Bodonidae</taxon>
        <taxon>Bodo</taxon>
    </lineage>
</organism>
<proteinExistence type="inferred from homology"/>
<reference evidence="6" key="1">
    <citation type="submission" date="2008-08" db="EMBL/GenBank/DDBJ databases">
        <title>Insights into the genome sequence of a free-living kinetoplastid: Bodo saltans (Kinetoplastida: Euglenozoa).</title>
        <authorList>
            <person name="Jackson A.P."/>
            <person name="Quail M.A."/>
            <person name="Berriman M."/>
        </authorList>
    </citation>
    <scope>NUCLEOTIDE SEQUENCE</scope>
    <source>
        <strain evidence="6">Lake Konstanz</strain>
    </source>
</reference>
<feature type="domain" description="Inosine/uridine-preferring nucleoside hydrolase" evidence="5">
    <location>
        <begin position="78"/>
        <end position="317"/>
    </location>
</feature>
<dbReference type="SUPFAM" id="SSF53590">
    <property type="entry name" value="Nucleoside hydrolase"/>
    <property type="match status" value="1"/>
</dbReference>
<feature type="transmembrane region" description="Helical" evidence="4">
    <location>
        <begin position="35"/>
        <end position="56"/>
    </location>
</feature>
<dbReference type="VEuPathDB" id="TriTrypDB:BSAL_42125"/>
<dbReference type="GO" id="GO:0008477">
    <property type="term" value="F:purine nucleosidase activity"/>
    <property type="evidence" value="ECO:0007669"/>
    <property type="project" value="TreeGrafter"/>
</dbReference>
<evidence type="ECO:0000256" key="3">
    <source>
        <dbReference type="ARBA" id="ARBA00023295"/>
    </source>
</evidence>
<keyword evidence="3" id="KW-0326">Glycosidase</keyword>
<dbReference type="EMBL" id="FJ168555">
    <property type="protein sequence ID" value="ACI16029.1"/>
    <property type="molecule type" value="Genomic_DNA"/>
</dbReference>
<protein>
    <recommendedName>
        <fullName evidence="5">Inosine/uridine-preferring nucleoside hydrolase domain-containing protein</fullName>
    </recommendedName>
</protein>
<keyword evidence="4" id="KW-1133">Transmembrane helix</keyword>
<evidence type="ECO:0000256" key="1">
    <source>
        <dbReference type="ARBA" id="ARBA00009176"/>
    </source>
</evidence>
<dbReference type="PANTHER" id="PTHR12304:SF4">
    <property type="entry name" value="URIDINE NUCLEOSIDASE"/>
    <property type="match status" value="1"/>
</dbReference>
<keyword evidence="2" id="KW-0378">Hydrolase</keyword>
<evidence type="ECO:0000313" key="6">
    <source>
        <dbReference type="EMBL" id="ACI16029.1"/>
    </source>
</evidence>
<dbReference type="Pfam" id="PF01156">
    <property type="entry name" value="IU_nuc_hydro"/>
    <property type="match status" value="1"/>
</dbReference>